<evidence type="ECO:0000313" key="1">
    <source>
        <dbReference type="EMBL" id="GFD09204.1"/>
    </source>
</evidence>
<reference evidence="1" key="1">
    <citation type="journal article" date="2019" name="Sci. Rep.">
        <title>Draft genome of Tanacetum cinerariifolium, the natural source of mosquito coil.</title>
        <authorList>
            <person name="Yamashiro T."/>
            <person name="Shiraishi A."/>
            <person name="Satake H."/>
            <person name="Nakayama K."/>
        </authorList>
    </citation>
    <scope>NUCLEOTIDE SEQUENCE</scope>
</reference>
<comment type="caution">
    <text evidence="1">The sequence shown here is derived from an EMBL/GenBank/DDBJ whole genome shotgun (WGS) entry which is preliminary data.</text>
</comment>
<feature type="non-terminal residue" evidence="1">
    <location>
        <position position="95"/>
    </location>
</feature>
<name>A0A699TMM2_TANCI</name>
<organism evidence="1">
    <name type="scientific">Tanacetum cinerariifolium</name>
    <name type="common">Dalmatian daisy</name>
    <name type="synonym">Chrysanthemum cinerariifolium</name>
    <dbReference type="NCBI Taxonomy" id="118510"/>
    <lineage>
        <taxon>Eukaryota</taxon>
        <taxon>Viridiplantae</taxon>
        <taxon>Streptophyta</taxon>
        <taxon>Embryophyta</taxon>
        <taxon>Tracheophyta</taxon>
        <taxon>Spermatophyta</taxon>
        <taxon>Magnoliopsida</taxon>
        <taxon>eudicotyledons</taxon>
        <taxon>Gunneridae</taxon>
        <taxon>Pentapetalae</taxon>
        <taxon>asterids</taxon>
        <taxon>campanulids</taxon>
        <taxon>Asterales</taxon>
        <taxon>Asteraceae</taxon>
        <taxon>Asteroideae</taxon>
        <taxon>Anthemideae</taxon>
        <taxon>Anthemidinae</taxon>
        <taxon>Tanacetum</taxon>
    </lineage>
</organism>
<dbReference type="EMBL" id="BKCJ011243791">
    <property type="protein sequence ID" value="GFD09204.1"/>
    <property type="molecule type" value="Genomic_DNA"/>
</dbReference>
<gene>
    <name evidence="1" type="ORF">Tci_881173</name>
</gene>
<protein>
    <submittedName>
        <fullName evidence="1">Uncharacterized protein</fullName>
    </submittedName>
</protein>
<dbReference type="AlphaFoldDB" id="A0A699TMM2"/>
<accession>A0A699TMM2</accession>
<proteinExistence type="predicted"/>
<sequence length="95" mass="10543">VSDEDRGMDSDDIQDKKAVVEMTDAQQEKENFKTTQEQVIEDAHVTITTVTKETKVPDASGSHSSDLASKFLKILDIPPNDAEIVSLLDVHVHHE</sequence>
<feature type="non-terminal residue" evidence="1">
    <location>
        <position position="1"/>
    </location>
</feature>